<reference evidence="2" key="2">
    <citation type="journal article" date="2022" name="Sci. Total Environ.">
        <title>Prevalence, transmission, and molecular epidemiology of tet(X)-positive bacteria among humans, animals, and environmental niches in China: An epidemiological, and genomic-based study.</title>
        <authorList>
            <person name="Dong N."/>
            <person name="Zeng Y."/>
            <person name="Cai C."/>
            <person name="Sun C."/>
            <person name="Lu J."/>
            <person name="Liu C."/>
            <person name="Zhou H."/>
            <person name="Sun Q."/>
            <person name="Shu L."/>
            <person name="Wang H."/>
            <person name="Wang Y."/>
            <person name="Wang S."/>
            <person name="Wu C."/>
            <person name="Chan E.W."/>
            <person name="Chen G."/>
            <person name="Shen Z."/>
            <person name="Chen S."/>
            <person name="Zhang R."/>
        </authorList>
    </citation>
    <scope>NUCLEOTIDE SEQUENCE</scope>
    <source>
        <strain evidence="2">R1692</strain>
    </source>
</reference>
<evidence type="ECO:0000259" key="1">
    <source>
        <dbReference type="Pfam" id="PF01872"/>
    </source>
</evidence>
<dbReference type="EMBL" id="JACAGK010000012">
    <property type="protein sequence ID" value="MDM1047808.1"/>
    <property type="molecule type" value="Genomic_DNA"/>
</dbReference>
<reference evidence="2" key="1">
    <citation type="submission" date="2020-06" db="EMBL/GenBank/DDBJ databases">
        <authorList>
            <person name="Dong N."/>
        </authorList>
    </citation>
    <scope>NUCLEOTIDE SEQUENCE</scope>
    <source>
        <strain evidence="2">R1692</strain>
    </source>
</reference>
<dbReference type="InterPro" id="IPR002734">
    <property type="entry name" value="RibDG_C"/>
</dbReference>
<dbReference type="InterPro" id="IPR024072">
    <property type="entry name" value="DHFR-like_dom_sf"/>
</dbReference>
<sequence length="182" mass="20761">MRKVIAAFNTTIDGNCDHTAGIADQELHKHYTSLLENAGKILYGRITFELMQYWQTMLLHPSDEQELNEFAKSIDKIPKIVFSQTLKKTNWETAEIATKPLVEVINELMKEEGKDILIGSRSLIIQLMNLNLIDELQLCIHPVIAGPGISLFEDIENRTVFQLKKTKNFNNGAIILYYSPIK</sequence>
<dbReference type="SUPFAM" id="SSF53597">
    <property type="entry name" value="Dihydrofolate reductase-like"/>
    <property type="match status" value="1"/>
</dbReference>
<dbReference type="Gene3D" id="3.40.430.10">
    <property type="entry name" value="Dihydrofolate Reductase, subunit A"/>
    <property type="match status" value="1"/>
</dbReference>
<evidence type="ECO:0000313" key="3">
    <source>
        <dbReference type="Proteomes" id="UP001170954"/>
    </source>
</evidence>
<accession>A0ABT7NKT0</accession>
<protein>
    <submittedName>
        <fullName evidence="2">Dihydrofolate reductase family protein</fullName>
    </submittedName>
</protein>
<dbReference type="Proteomes" id="UP001170954">
    <property type="component" value="Unassembled WGS sequence"/>
</dbReference>
<organism evidence="2 3">
    <name type="scientific">Sphingobacterium hotanense</name>
    <dbReference type="NCBI Taxonomy" id="649196"/>
    <lineage>
        <taxon>Bacteria</taxon>
        <taxon>Pseudomonadati</taxon>
        <taxon>Bacteroidota</taxon>
        <taxon>Sphingobacteriia</taxon>
        <taxon>Sphingobacteriales</taxon>
        <taxon>Sphingobacteriaceae</taxon>
        <taxon>Sphingobacterium</taxon>
    </lineage>
</organism>
<gene>
    <name evidence="2" type="ORF">HX018_06115</name>
</gene>
<comment type="caution">
    <text evidence="2">The sequence shown here is derived from an EMBL/GenBank/DDBJ whole genome shotgun (WGS) entry which is preliminary data.</text>
</comment>
<evidence type="ECO:0000313" key="2">
    <source>
        <dbReference type="EMBL" id="MDM1047808.1"/>
    </source>
</evidence>
<feature type="domain" description="Bacterial bifunctional deaminase-reductase C-terminal" evidence="1">
    <location>
        <begin position="2"/>
        <end position="174"/>
    </location>
</feature>
<proteinExistence type="predicted"/>
<keyword evidence="3" id="KW-1185">Reference proteome</keyword>
<name>A0ABT7NKT0_9SPHI</name>
<dbReference type="PANTHER" id="PTHR38011">
    <property type="entry name" value="DIHYDROFOLATE REDUCTASE FAMILY PROTEIN (AFU_ORTHOLOGUE AFUA_8G06820)"/>
    <property type="match status" value="1"/>
</dbReference>
<dbReference type="Pfam" id="PF01872">
    <property type="entry name" value="RibD_C"/>
    <property type="match status" value="1"/>
</dbReference>
<dbReference type="InterPro" id="IPR050765">
    <property type="entry name" value="Riboflavin_Biosynth_HTPR"/>
</dbReference>
<dbReference type="PANTHER" id="PTHR38011:SF11">
    <property type="entry name" value="2,5-DIAMINO-6-RIBOSYLAMINO-4(3H)-PYRIMIDINONE 5'-PHOSPHATE REDUCTASE"/>
    <property type="match status" value="1"/>
</dbReference>
<dbReference type="RefSeq" id="WP_286650807.1">
    <property type="nucleotide sequence ID" value="NZ_JACAGK010000012.1"/>
</dbReference>